<dbReference type="InterPro" id="IPR050126">
    <property type="entry name" value="Ap4A_hydrolase"/>
</dbReference>
<comment type="caution">
    <text evidence="3">The sequence shown here is derived from an EMBL/GenBank/DDBJ whole genome shotgun (WGS) entry which is preliminary data.</text>
</comment>
<dbReference type="Proteomes" id="UP000278962">
    <property type="component" value="Unassembled WGS sequence"/>
</dbReference>
<dbReference type="SUPFAM" id="SSF56300">
    <property type="entry name" value="Metallo-dependent phosphatases"/>
    <property type="match status" value="1"/>
</dbReference>
<dbReference type="OrthoDB" id="5243595at2"/>
<dbReference type="RefSeq" id="WP_121247794.1">
    <property type="nucleotide sequence ID" value="NZ_RBIL01000001.1"/>
</dbReference>
<evidence type="ECO:0000259" key="2">
    <source>
        <dbReference type="Pfam" id="PF12850"/>
    </source>
</evidence>
<dbReference type="PANTHER" id="PTHR42850:SF2">
    <property type="entry name" value="BLL5683 PROTEIN"/>
    <property type="match status" value="1"/>
</dbReference>
<dbReference type="EMBL" id="RBIL01000001">
    <property type="protein sequence ID" value="RKQ90759.1"/>
    <property type="molecule type" value="Genomic_DNA"/>
</dbReference>
<dbReference type="GO" id="GO:0016791">
    <property type="term" value="F:phosphatase activity"/>
    <property type="evidence" value="ECO:0007669"/>
    <property type="project" value="TreeGrafter"/>
</dbReference>
<organism evidence="3 4">
    <name type="scientific">Solirubrobacter pauli</name>
    <dbReference type="NCBI Taxonomy" id="166793"/>
    <lineage>
        <taxon>Bacteria</taxon>
        <taxon>Bacillati</taxon>
        <taxon>Actinomycetota</taxon>
        <taxon>Thermoleophilia</taxon>
        <taxon>Solirubrobacterales</taxon>
        <taxon>Solirubrobacteraceae</taxon>
        <taxon>Solirubrobacter</taxon>
    </lineage>
</organism>
<dbReference type="PANTHER" id="PTHR42850">
    <property type="entry name" value="METALLOPHOSPHOESTERASE"/>
    <property type="match status" value="1"/>
</dbReference>
<comment type="similarity">
    <text evidence="1">Belongs to the metallophosphoesterase superfamily. YfcE family.</text>
</comment>
<dbReference type="GO" id="GO:0005737">
    <property type="term" value="C:cytoplasm"/>
    <property type="evidence" value="ECO:0007669"/>
    <property type="project" value="TreeGrafter"/>
</dbReference>
<feature type="domain" description="Calcineurin-like phosphoesterase" evidence="2">
    <location>
        <begin position="1"/>
        <end position="198"/>
    </location>
</feature>
<evidence type="ECO:0000313" key="4">
    <source>
        <dbReference type="Proteomes" id="UP000278962"/>
    </source>
</evidence>
<dbReference type="Gene3D" id="3.60.21.10">
    <property type="match status" value="1"/>
</dbReference>
<gene>
    <name evidence="3" type="ORF">C8N24_0572</name>
</gene>
<sequence>MRIAVFADAHGHAEALDAVLAAADDAEVDALWSLGDMIGGGPDPAHVVRATRARCAVALLGNHDYAATGSVEPSRLGDATRSLELAREQLGEDDLAWMRGRRPAARREGVQCWHGGPRNPVWEFVTPSNAAACLDAQRSDLGLVGHTHLAAAFTPGRRRVRIAVDEPLDLGHGKWLLNPGAVGAPVPPRTGWFGALDAEAAAGAFWLELDLEARTATWRRAPYDPRPARERARALGLDDA</sequence>
<name>A0A660L8C2_9ACTN</name>
<reference evidence="3 4" key="1">
    <citation type="submission" date="2018-10" db="EMBL/GenBank/DDBJ databases">
        <title>Genomic Encyclopedia of Archaeal and Bacterial Type Strains, Phase II (KMG-II): from individual species to whole genera.</title>
        <authorList>
            <person name="Goeker M."/>
        </authorList>
    </citation>
    <scope>NUCLEOTIDE SEQUENCE [LARGE SCALE GENOMIC DNA]</scope>
    <source>
        <strain evidence="3 4">DSM 14954</strain>
    </source>
</reference>
<dbReference type="CDD" id="cd00838">
    <property type="entry name" value="MPP_superfamily"/>
    <property type="match status" value="1"/>
</dbReference>
<protein>
    <submittedName>
        <fullName evidence="3">Putative phosphodiesterase</fullName>
    </submittedName>
</protein>
<evidence type="ECO:0000313" key="3">
    <source>
        <dbReference type="EMBL" id="RKQ90759.1"/>
    </source>
</evidence>
<dbReference type="PIRSF" id="PIRSF000883">
    <property type="entry name" value="Pesterase_MJ0912"/>
    <property type="match status" value="1"/>
</dbReference>
<keyword evidence="4" id="KW-1185">Reference proteome</keyword>
<accession>A0A660L8C2</accession>
<dbReference type="Pfam" id="PF12850">
    <property type="entry name" value="Metallophos_2"/>
    <property type="match status" value="1"/>
</dbReference>
<dbReference type="InterPro" id="IPR011152">
    <property type="entry name" value="Pesterase_MJ0912"/>
</dbReference>
<dbReference type="AlphaFoldDB" id="A0A660L8C2"/>
<proteinExistence type="inferred from homology"/>
<evidence type="ECO:0000256" key="1">
    <source>
        <dbReference type="ARBA" id="ARBA00008950"/>
    </source>
</evidence>
<dbReference type="InterPro" id="IPR029052">
    <property type="entry name" value="Metallo-depent_PP-like"/>
</dbReference>
<dbReference type="InterPro" id="IPR024654">
    <property type="entry name" value="Calcineurin-like_PHP_lpxH"/>
</dbReference>